<dbReference type="PANTHER" id="PTHR47515:SF1">
    <property type="entry name" value="BLR2054 PROTEIN"/>
    <property type="match status" value="1"/>
</dbReference>
<dbReference type="Proteomes" id="UP000313988">
    <property type="component" value="Unassembled WGS sequence"/>
</dbReference>
<reference evidence="3 4" key="1">
    <citation type="submission" date="2019-06" db="EMBL/GenBank/DDBJ databases">
        <title>Genome sequence of Deinococcus radiopugnans ATCC 19172.</title>
        <authorList>
            <person name="Maclea K.S."/>
            <person name="Maynard C.R."/>
        </authorList>
    </citation>
    <scope>NUCLEOTIDE SEQUENCE [LARGE SCALE GENOMIC DNA]</scope>
    <source>
        <strain evidence="3 4">ATCC 19172</strain>
    </source>
</reference>
<dbReference type="InterPro" id="IPR012337">
    <property type="entry name" value="RNaseH-like_sf"/>
</dbReference>
<dbReference type="PROSITE" id="PS50994">
    <property type="entry name" value="INTEGRASE"/>
    <property type="match status" value="1"/>
</dbReference>
<protein>
    <submittedName>
        <fullName evidence="3">IS3 family transposase</fullName>
    </submittedName>
</protein>
<feature type="domain" description="Integrase catalytic" evidence="2">
    <location>
        <begin position="159"/>
        <end position="326"/>
    </location>
</feature>
<dbReference type="Pfam" id="PF13683">
    <property type="entry name" value="rve_3"/>
    <property type="match status" value="1"/>
</dbReference>
<comment type="caution">
    <text evidence="3">The sequence shown here is derived from an EMBL/GenBank/DDBJ whole genome shotgun (WGS) entry which is preliminary data.</text>
</comment>
<accession>A0A5C4XUW2</accession>
<dbReference type="GO" id="GO:0015074">
    <property type="term" value="P:DNA integration"/>
    <property type="evidence" value="ECO:0007669"/>
    <property type="project" value="InterPro"/>
</dbReference>
<feature type="region of interest" description="Disordered" evidence="1">
    <location>
        <begin position="18"/>
        <end position="52"/>
    </location>
</feature>
<dbReference type="Pfam" id="PF13276">
    <property type="entry name" value="HTH_21"/>
    <property type="match status" value="1"/>
</dbReference>
<dbReference type="EMBL" id="VDMO01000035">
    <property type="protein sequence ID" value="TNM67017.1"/>
    <property type="molecule type" value="Genomic_DNA"/>
</dbReference>
<evidence type="ECO:0000259" key="2">
    <source>
        <dbReference type="PROSITE" id="PS50994"/>
    </source>
</evidence>
<dbReference type="InterPro" id="IPR048020">
    <property type="entry name" value="Transpos_IS3"/>
</dbReference>
<gene>
    <name evidence="3" type="ORF">FHR04_19050</name>
</gene>
<evidence type="ECO:0000256" key="1">
    <source>
        <dbReference type="SAM" id="MobiDB-lite"/>
    </source>
</evidence>
<dbReference type="NCBIfam" id="NF033516">
    <property type="entry name" value="transpos_IS3"/>
    <property type="match status" value="1"/>
</dbReference>
<sequence length="410" mass="46608">MQHRVLLRLEEEIWRHQRRRSQTASSIGEGKRPPAAHCRSATPGDRRDEGRHWKKAVTPTEKRAVVRQLVAAHIRPERACVLVGLSKSSWHYRPQPRQDSELRQQIHDLARQYPRRGYRFIHALLVRAGVTINKKKVRRIWREEGLAIRPKVSRKIRTGATIPMQAEDANHVWTYDFIFDQTLEGTTLKILTLTDEFTRQSLALQVATSFTSLEVKDVLRDVIARRGAPDFIRSDNGSEFIARELGIWLAVQDIGTRFIEPGKPWQNGFAESFHSRLRAECLNQEIFYSAKHAQVLLDDWRSFYNARRPHSSLGYRTPDEVAEQARGRPAAPLCGDNTANVAVSPSPGRAGKADVVPLTRVESLLGTVQLLGPAHCCGCRPACEPATTTRWNTRSGRPTNWACRWWPSSA</sequence>
<dbReference type="InterPro" id="IPR036397">
    <property type="entry name" value="RNaseH_sf"/>
</dbReference>
<name>A0A5C4XUW2_9DEIO</name>
<dbReference type="InterPro" id="IPR001584">
    <property type="entry name" value="Integrase_cat-core"/>
</dbReference>
<organism evidence="3 4">
    <name type="scientific">Deinococcus radiopugnans ATCC 19172</name>
    <dbReference type="NCBI Taxonomy" id="585398"/>
    <lineage>
        <taxon>Bacteria</taxon>
        <taxon>Thermotogati</taxon>
        <taxon>Deinococcota</taxon>
        <taxon>Deinococci</taxon>
        <taxon>Deinococcales</taxon>
        <taxon>Deinococcaceae</taxon>
        <taxon>Deinococcus</taxon>
    </lineage>
</organism>
<evidence type="ECO:0000313" key="4">
    <source>
        <dbReference type="Proteomes" id="UP000313988"/>
    </source>
</evidence>
<dbReference type="SUPFAM" id="SSF53098">
    <property type="entry name" value="Ribonuclease H-like"/>
    <property type="match status" value="1"/>
</dbReference>
<evidence type="ECO:0000313" key="3">
    <source>
        <dbReference type="EMBL" id="TNM67017.1"/>
    </source>
</evidence>
<proteinExistence type="predicted"/>
<dbReference type="InterPro" id="IPR025948">
    <property type="entry name" value="HTH-like_dom"/>
</dbReference>
<dbReference type="GO" id="GO:0003676">
    <property type="term" value="F:nucleic acid binding"/>
    <property type="evidence" value="ECO:0007669"/>
    <property type="project" value="InterPro"/>
</dbReference>
<dbReference type="AlphaFoldDB" id="A0A5C4XUW2"/>
<dbReference type="OrthoDB" id="59977at2"/>
<dbReference type="PANTHER" id="PTHR47515">
    <property type="entry name" value="LOW CALCIUM RESPONSE LOCUS PROTEIN T"/>
    <property type="match status" value="1"/>
</dbReference>
<dbReference type="Gene3D" id="3.30.420.10">
    <property type="entry name" value="Ribonuclease H-like superfamily/Ribonuclease H"/>
    <property type="match status" value="1"/>
</dbReference>